<feature type="domain" description="ABC transporter" evidence="5">
    <location>
        <begin position="6"/>
        <end position="241"/>
    </location>
</feature>
<dbReference type="FunFam" id="3.40.50.300:FF:000134">
    <property type="entry name" value="Iron-enterobactin ABC transporter ATP-binding protein"/>
    <property type="match status" value="1"/>
</dbReference>
<dbReference type="RefSeq" id="WP_121203124.1">
    <property type="nucleotide sequence ID" value="NZ_RBZP01000002.1"/>
</dbReference>
<dbReference type="InterPro" id="IPR027417">
    <property type="entry name" value="P-loop_NTPase"/>
</dbReference>
<dbReference type="SMART" id="SM00382">
    <property type="entry name" value="AAA"/>
    <property type="match status" value="1"/>
</dbReference>
<comment type="similarity">
    <text evidence="1">Belongs to the ABC transporter superfamily.</text>
</comment>
<reference evidence="6 7" key="1">
    <citation type="journal article" date="2016" name="Int. J. Syst. Evol. Microbiol.">
        <title>Oceanobacillus halophilus sp. nov., a novel moderately halophilic bacterium from a hypersaline lake.</title>
        <authorList>
            <person name="Amoozegar M.A."/>
            <person name="Bagheri M."/>
            <person name="Makhdoumi A."/>
            <person name="Nikou M.M."/>
            <person name="Fazeli S.A.S."/>
            <person name="Schumann P."/>
            <person name="Sproer C."/>
            <person name="Sanchez-Porro C."/>
            <person name="Ventosa A."/>
        </authorList>
    </citation>
    <scope>NUCLEOTIDE SEQUENCE [LARGE SCALE GENOMIC DNA]</scope>
    <source>
        <strain evidence="6 7">DSM 23996</strain>
    </source>
</reference>
<dbReference type="EMBL" id="RBZP01000002">
    <property type="protein sequence ID" value="RKQ35493.1"/>
    <property type="molecule type" value="Genomic_DNA"/>
</dbReference>
<organism evidence="6 7">
    <name type="scientific">Oceanobacillus halophilus</name>
    <dbReference type="NCBI Taxonomy" id="930130"/>
    <lineage>
        <taxon>Bacteria</taxon>
        <taxon>Bacillati</taxon>
        <taxon>Bacillota</taxon>
        <taxon>Bacilli</taxon>
        <taxon>Bacillales</taxon>
        <taxon>Bacillaceae</taxon>
        <taxon>Oceanobacillus</taxon>
    </lineage>
</organism>
<dbReference type="PROSITE" id="PS50893">
    <property type="entry name" value="ABC_TRANSPORTER_2"/>
    <property type="match status" value="1"/>
</dbReference>
<dbReference type="PANTHER" id="PTHR42734:SF17">
    <property type="entry name" value="METAL TRANSPORT SYSTEM ATP-BINDING PROTEIN TM_0124-RELATED"/>
    <property type="match status" value="1"/>
</dbReference>
<accession>A0A495A6X1</accession>
<dbReference type="Gene3D" id="3.40.50.300">
    <property type="entry name" value="P-loop containing nucleotide triphosphate hydrolases"/>
    <property type="match status" value="1"/>
</dbReference>
<sequence length="251" mass="28279">MKESIVSMKNISYAYERKVVLDHINFEIPRGSFMGLVGPNGGGKTTLIKLLLGLIKPDGGSIEVFNKPIETFKEREKIGFVSQKANSFNRGFPATVFEVISTGLTAKIGYFKFFNKKHKEKILEAIDQVGMLDYAYENIGNLSGGQQQRVFIARALVNDPELLILDEPTVGVDYENVKRFYELLHQLHDNRDITLLLVTHDTGAITEHATDIVCLNKTLHFHGKPEDYSSLSEKDLSQFYGHPVNIVTHNH</sequence>
<keyword evidence="4 6" id="KW-0067">ATP-binding</keyword>
<gene>
    <name evidence="6" type="ORF">D8M06_04225</name>
</gene>
<dbReference type="CDD" id="cd03235">
    <property type="entry name" value="ABC_Metallic_Cations"/>
    <property type="match status" value="1"/>
</dbReference>
<comment type="caution">
    <text evidence="6">The sequence shown here is derived from an EMBL/GenBank/DDBJ whole genome shotgun (WGS) entry which is preliminary data.</text>
</comment>
<keyword evidence="7" id="KW-1185">Reference proteome</keyword>
<dbReference type="InterPro" id="IPR017871">
    <property type="entry name" value="ABC_transporter-like_CS"/>
</dbReference>
<evidence type="ECO:0000256" key="1">
    <source>
        <dbReference type="ARBA" id="ARBA00005417"/>
    </source>
</evidence>
<dbReference type="SUPFAM" id="SSF52540">
    <property type="entry name" value="P-loop containing nucleoside triphosphate hydrolases"/>
    <property type="match status" value="1"/>
</dbReference>
<dbReference type="InterPro" id="IPR003593">
    <property type="entry name" value="AAA+_ATPase"/>
</dbReference>
<protein>
    <submittedName>
        <fullName evidence="6">Metal ABC transporter ATP-binding protein</fullName>
    </submittedName>
</protein>
<dbReference type="InterPro" id="IPR050153">
    <property type="entry name" value="Metal_Ion_Import_ABC"/>
</dbReference>
<dbReference type="Pfam" id="PF00005">
    <property type="entry name" value="ABC_tran"/>
    <property type="match status" value="1"/>
</dbReference>
<dbReference type="GO" id="GO:0016887">
    <property type="term" value="F:ATP hydrolysis activity"/>
    <property type="evidence" value="ECO:0007669"/>
    <property type="project" value="InterPro"/>
</dbReference>
<evidence type="ECO:0000259" key="5">
    <source>
        <dbReference type="PROSITE" id="PS50893"/>
    </source>
</evidence>
<evidence type="ECO:0000256" key="2">
    <source>
        <dbReference type="ARBA" id="ARBA00022448"/>
    </source>
</evidence>
<evidence type="ECO:0000313" key="7">
    <source>
        <dbReference type="Proteomes" id="UP000269301"/>
    </source>
</evidence>
<name>A0A495A6X1_9BACI</name>
<dbReference type="PROSITE" id="PS00211">
    <property type="entry name" value="ABC_TRANSPORTER_1"/>
    <property type="match status" value="1"/>
</dbReference>
<dbReference type="AlphaFoldDB" id="A0A495A6X1"/>
<keyword evidence="3" id="KW-0547">Nucleotide-binding</keyword>
<evidence type="ECO:0000256" key="3">
    <source>
        <dbReference type="ARBA" id="ARBA00022741"/>
    </source>
</evidence>
<proteinExistence type="inferred from homology"/>
<evidence type="ECO:0000313" key="6">
    <source>
        <dbReference type="EMBL" id="RKQ35493.1"/>
    </source>
</evidence>
<dbReference type="OrthoDB" id="9789994at2"/>
<keyword evidence="2" id="KW-0813">Transport</keyword>
<dbReference type="GO" id="GO:0005524">
    <property type="term" value="F:ATP binding"/>
    <property type="evidence" value="ECO:0007669"/>
    <property type="project" value="UniProtKB-KW"/>
</dbReference>
<dbReference type="InterPro" id="IPR003439">
    <property type="entry name" value="ABC_transporter-like_ATP-bd"/>
</dbReference>
<evidence type="ECO:0000256" key="4">
    <source>
        <dbReference type="ARBA" id="ARBA00022840"/>
    </source>
</evidence>
<dbReference type="PANTHER" id="PTHR42734">
    <property type="entry name" value="METAL TRANSPORT SYSTEM ATP-BINDING PROTEIN TM_0124-RELATED"/>
    <property type="match status" value="1"/>
</dbReference>
<dbReference type="Proteomes" id="UP000269301">
    <property type="component" value="Unassembled WGS sequence"/>
</dbReference>